<evidence type="ECO:0000256" key="1">
    <source>
        <dbReference type="SAM" id="Coils"/>
    </source>
</evidence>
<organism evidence="2 3">
    <name type="scientific">Plasmodium knowlesi</name>
    <dbReference type="NCBI Taxonomy" id="5850"/>
    <lineage>
        <taxon>Eukaryota</taxon>
        <taxon>Sar</taxon>
        <taxon>Alveolata</taxon>
        <taxon>Apicomplexa</taxon>
        <taxon>Aconoidasida</taxon>
        <taxon>Haemosporida</taxon>
        <taxon>Plasmodiidae</taxon>
        <taxon>Plasmodium</taxon>
        <taxon>Plasmodium (Plasmodium)</taxon>
    </lineage>
</organism>
<accession>A0A1Y3DVC2</accession>
<sequence length="215" mass="24894">MGGYLSKNLEECLRNEKRNLNKSIRELEREIFKLTKEQNRIEKDIKINSRKNENISIVRTLAKDYISIKKTITKYNKLKSHLFSMKIKLQSVKSSEQLGRSITEINGIIKRVNGYLKVTSLNKSINEYQKENNEVSLKEEMLDDLFETFDYDSEMVAEEDELVTKVLEGMGIQMNAKLDDIPSPGELPKVHVNHINHVDVSDLEARLNNLRLGKP</sequence>
<dbReference type="Proteomes" id="UP000195012">
    <property type="component" value="Unassembled WGS sequence"/>
</dbReference>
<dbReference type="AlphaFoldDB" id="A0A1Y3DVC2"/>
<dbReference type="GO" id="GO:0007034">
    <property type="term" value="P:vacuolar transport"/>
    <property type="evidence" value="ECO:0007669"/>
    <property type="project" value="InterPro"/>
</dbReference>
<name>A0A1Y3DVC2_PLAKN</name>
<evidence type="ECO:0000313" key="3">
    <source>
        <dbReference type="Proteomes" id="UP000195012"/>
    </source>
</evidence>
<dbReference type="EMBL" id="NETL01000018">
    <property type="protein sequence ID" value="OTN68149.1"/>
    <property type="molecule type" value="Genomic_DNA"/>
</dbReference>
<reference evidence="2 3" key="1">
    <citation type="submission" date="2017-05" db="EMBL/GenBank/DDBJ databases">
        <title>PacBio assembly of a Plasmodium knowlesi genome sequence with Hi-C correction and manual annotation of the SICAvar gene family.</title>
        <authorList>
            <person name="Lapp S.A."/>
            <person name="Geraldo J.A."/>
            <person name="Chien J.-T."/>
            <person name="Ay F."/>
            <person name="Pakala S.B."/>
            <person name="Batugedara G."/>
            <person name="Humphrey J.C."/>
            <person name="Debarry J.D."/>
            <person name="Le Roch K.G."/>
            <person name="Galinski M.R."/>
            <person name="Kissinger J.C."/>
        </authorList>
    </citation>
    <scope>NUCLEOTIDE SEQUENCE [LARGE SCALE GENOMIC DNA]</scope>
    <source>
        <strain evidence="3">Malayan Strain Pk1 (A+)</strain>
    </source>
</reference>
<gene>
    <name evidence="2" type="primary">VPS2</name>
    <name evidence="2" type="ORF">PKNOH_S04356500</name>
</gene>
<dbReference type="OMA" id="KMAKMNQ"/>
<dbReference type="VEuPathDB" id="PlasmoDB:PKA1H_050009500"/>
<keyword evidence="1" id="KW-0175">Coiled coil</keyword>
<dbReference type="OrthoDB" id="2329734at2759"/>
<protein>
    <submittedName>
        <fullName evidence="2">Putative SNF7 family protein</fullName>
    </submittedName>
</protein>
<dbReference type="PANTHER" id="PTHR10476">
    <property type="entry name" value="CHARGED MULTIVESICULAR BODY PROTEIN"/>
    <property type="match status" value="1"/>
</dbReference>
<dbReference type="VEuPathDB" id="PlasmoDB:PKNH_0504200"/>
<dbReference type="Pfam" id="PF03357">
    <property type="entry name" value="Snf7"/>
    <property type="match status" value="1"/>
</dbReference>
<dbReference type="InterPro" id="IPR005024">
    <property type="entry name" value="Snf7_fam"/>
</dbReference>
<proteinExistence type="predicted"/>
<feature type="coiled-coil region" evidence="1">
    <location>
        <begin position="6"/>
        <end position="44"/>
    </location>
</feature>
<evidence type="ECO:0000313" key="2">
    <source>
        <dbReference type="EMBL" id="OTN68149.1"/>
    </source>
</evidence>
<dbReference type="eggNOG" id="KOG3230">
    <property type="taxonomic scope" value="Eukaryota"/>
</dbReference>
<comment type="caution">
    <text evidence="2">The sequence shown here is derived from an EMBL/GenBank/DDBJ whole genome shotgun (WGS) entry which is preliminary data.</text>
</comment>
<dbReference type="VEuPathDB" id="PlasmoDB:PKNOH_S04356500"/>
<dbReference type="Gene3D" id="6.10.140.1230">
    <property type="match status" value="1"/>
</dbReference>